<accession>A0A0J9X9X1</accession>
<feature type="region of interest" description="Disordered" evidence="6">
    <location>
        <begin position="208"/>
        <end position="230"/>
    </location>
</feature>
<evidence type="ECO:0000259" key="7">
    <source>
        <dbReference type="Pfam" id="PF24807"/>
    </source>
</evidence>
<feature type="compositionally biased region" description="Polar residues" evidence="6">
    <location>
        <begin position="159"/>
        <end position="175"/>
    </location>
</feature>
<feature type="repeat" description="WD" evidence="5">
    <location>
        <begin position="484"/>
        <end position="528"/>
    </location>
</feature>
<dbReference type="CDD" id="cd00200">
    <property type="entry name" value="WD40"/>
    <property type="match status" value="1"/>
</dbReference>
<feature type="repeat" description="WD" evidence="5">
    <location>
        <begin position="442"/>
        <end position="474"/>
    </location>
</feature>
<feature type="region of interest" description="Disordered" evidence="6">
    <location>
        <begin position="1"/>
        <end position="49"/>
    </location>
</feature>
<comment type="caution">
    <text evidence="8">The sequence shown here is derived from an EMBL/GenBank/DDBJ whole genome shotgun (WGS) entry which is preliminary data.</text>
</comment>
<dbReference type="SMART" id="SM00320">
    <property type="entry name" value="WD40"/>
    <property type="match status" value="6"/>
</dbReference>
<dbReference type="OrthoDB" id="10263272at2759"/>
<reference evidence="8" key="1">
    <citation type="submission" date="2014-03" db="EMBL/GenBank/DDBJ databases">
        <authorList>
            <person name="Casaregola S."/>
        </authorList>
    </citation>
    <scope>NUCLEOTIDE SEQUENCE [LARGE SCALE GENOMIC DNA]</scope>
    <source>
        <strain evidence="8">CLIB 918</strain>
    </source>
</reference>
<keyword evidence="4" id="KW-0131">Cell cycle</keyword>
<dbReference type="InterPro" id="IPR015943">
    <property type="entry name" value="WD40/YVTN_repeat-like_dom_sf"/>
</dbReference>
<keyword evidence="2 5" id="KW-0853">WD repeat</keyword>
<feature type="region of interest" description="Disordered" evidence="6">
    <location>
        <begin position="114"/>
        <end position="194"/>
    </location>
</feature>
<evidence type="ECO:0000256" key="1">
    <source>
        <dbReference type="ARBA" id="ARBA00006445"/>
    </source>
</evidence>
<dbReference type="PROSITE" id="PS50082">
    <property type="entry name" value="WD_REPEATS_2"/>
    <property type="match status" value="3"/>
</dbReference>
<dbReference type="InterPro" id="IPR033010">
    <property type="entry name" value="Cdc20/Fizzy"/>
</dbReference>
<proteinExistence type="inferred from homology"/>
<dbReference type="Gene3D" id="2.130.10.10">
    <property type="entry name" value="YVTN repeat-like/Quinoprotein amine dehydrogenase"/>
    <property type="match status" value="1"/>
</dbReference>
<sequence length="633" mass="69863">MSDGIKMQENTSPIHHSPRKLSALPTPPSSGTPQKRSRKQYGDRFIPSRDGTNLQAAFCIARDHILNPPSSSTTNKNNSVAKLRKIEDADQTFSLLLKYEIFGDHVPSSVACNGGSLGPSGVKNVPEPRAGLSGRGTTNSFLDTTPTTPKRSGRLSAPVTRNSNLLRYQSPNRTKTYTSSLATPPPSSSVGLKLPDKSMDLIFPELKPRAGTDLTDRPRSDPKDFEKTNQNFNLRTSSRKIAIHRNNACGKSGDSVQEPGVPASTQSTLPILAEPLDPTNAIYSLSPMRPESQRLLLQKKLEPRKVSNIPYRVLDAPGLIDDYYLNLLDWSSQNVIGVALQSSVYLWNARNKDVKKLLDIGANDFVTSVSWIKRGTHLAVGTNQGLVQIWDAERCKRVRTMTGHDMRTGALAWNEHILSSGSRDRTILHHDVRIPEHYVTRLTGHRQEVCGLQWNVGENKLASGGNDNKLLIWDGLNETPLHRFTDHTAAVKALAWSPHQRGLLASGCGTADRRIRFWNMTTGILVDEIVTESQVCSLAWSRTSSELVSTHGYSKNQVSLWRYPSLQQVASLTGHGCRVLYLALSPDGTSAVTGAGIGDETLRFWKLFDSTTSSQTKKSLPPAFLQKTFMQMR</sequence>
<dbReference type="SUPFAM" id="SSF50978">
    <property type="entry name" value="WD40 repeat-like"/>
    <property type="match status" value="1"/>
</dbReference>
<evidence type="ECO:0000256" key="3">
    <source>
        <dbReference type="ARBA" id="ARBA00022737"/>
    </source>
</evidence>
<keyword evidence="9" id="KW-1185">Reference proteome</keyword>
<dbReference type="PANTHER" id="PTHR19918:SF1">
    <property type="entry name" value="FIZZY-RELATED PROTEIN HOMOLOG"/>
    <property type="match status" value="1"/>
</dbReference>
<dbReference type="GO" id="GO:1990757">
    <property type="term" value="F:ubiquitin ligase activator activity"/>
    <property type="evidence" value="ECO:0007669"/>
    <property type="project" value="TreeGrafter"/>
</dbReference>
<evidence type="ECO:0000313" key="8">
    <source>
        <dbReference type="EMBL" id="CDO54063.1"/>
    </source>
</evidence>
<keyword evidence="3" id="KW-0677">Repeat</keyword>
<dbReference type="EMBL" id="CCBN010000006">
    <property type="protein sequence ID" value="CDO54063.1"/>
    <property type="molecule type" value="Genomic_DNA"/>
</dbReference>
<dbReference type="GO" id="GO:1905786">
    <property type="term" value="P:positive regulation of anaphase-promoting complex-dependent catabolic process"/>
    <property type="evidence" value="ECO:0007669"/>
    <property type="project" value="TreeGrafter"/>
</dbReference>
<feature type="compositionally biased region" description="Polar residues" evidence="6">
    <location>
        <begin position="135"/>
        <end position="150"/>
    </location>
</feature>
<feature type="domain" description="CDC20/Fizzy WD40" evidence="7">
    <location>
        <begin position="314"/>
        <end position="605"/>
    </location>
</feature>
<dbReference type="GO" id="GO:0031145">
    <property type="term" value="P:anaphase-promoting complex-dependent catabolic process"/>
    <property type="evidence" value="ECO:0007669"/>
    <property type="project" value="TreeGrafter"/>
</dbReference>
<evidence type="ECO:0000256" key="6">
    <source>
        <dbReference type="SAM" id="MobiDB-lite"/>
    </source>
</evidence>
<dbReference type="InterPro" id="IPR056150">
    <property type="entry name" value="WD40_CDC20-Fz"/>
</dbReference>
<organism evidence="8 9">
    <name type="scientific">Geotrichum candidum</name>
    <name type="common">Oospora lactis</name>
    <name type="synonym">Dipodascus geotrichum</name>
    <dbReference type="NCBI Taxonomy" id="1173061"/>
    <lineage>
        <taxon>Eukaryota</taxon>
        <taxon>Fungi</taxon>
        <taxon>Dikarya</taxon>
        <taxon>Ascomycota</taxon>
        <taxon>Saccharomycotina</taxon>
        <taxon>Dipodascomycetes</taxon>
        <taxon>Dipodascales</taxon>
        <taxon>Dipodascaceae</taxon>
        <taxon>Geotrichum</taxon>
    </lineage>
</organism>
<name>A0A0J9X9X1_GEOCN</name>
<dbReference type="GO" id="GO:0010997">
    <property type="term" value="F:anaphase-promoting complex binding"/>
    <property type="evidence" value="ECO:0007669"/>
    <property type="project" value="InterPro"/>
</dbReference>
<dbReference type="Pfam" id="PF24807">
    <property type="entry name" value="WD40_CDC20-Fz"/>
    <property type="match status" value="1"/>
</dbReference>
<dbReference type="InterPro" id="IPR036322">
    <property type="entry name" value="WD40_repeat_dom_sf"/>
</dbReference>
<feature type="compositionally biased region" description="Basic and acidic residues" evidence="6">
    <location>
        <begin position="208"/>
        <end position="227"/>
    </location>
</feature>
<gene>
    <name evidence="8" type="ORF">BN980_GECA06s04135g</name>
</gene>
<protein>
    <submittedName>
        <fullName evidence="8">Similar to Saccharomyces cerevisiae YGL116W CDC20 Cell-cycle regulated activator of anaphase-promoting complex/cyclosome (APC/C)</fullName>
    </submittedName>
</protein>
<dbReference type="STRING" id="1173061.A0A0J9X9X1"/>
<feature type="repeat" description="WD" evidence="5">
    <location>
        <begin position="359"/>
        <end position="400"/>
    </location>
</feature>
<dbReference type="AlphaFoldDB" id="A0A0J9X9X1"/>
<dbReference type="InterPro" id="IPR001680">
    <property type="entry name" value="WD40_rpt"/>
</dbReference>
<dbReference type="GO" id="GO:0005680">
    <property type="term" value="C:anaphase-promoting complex"/>
    <property type="evidence" value="ECO:0007669"/>
    <property type="project" value="TreeGrafter"/>
</dbReference>
<dbReference type="PANTHER" id="PTHR19918">
    <property type="entry name" value="CELL DIVISION CYCLE 20 CDC20 FIZZY -RELATED"/>
    <property type="match status" value="1"/>
</dbReference>
<dbReference type="Proteomes" id="UP000242525">
    <property type="component" value="Unassembled WGS sequence"/>
</dbReference>
<evidence type="ECO:0000256" key="4">
    <source>
        <dbReference type="ARBA" id="ARBA00023306"/>
    </source>
</evidence>
<comment type="similarity">
    <text evidence="1">Belongs to the WD repeat CDC20/Fizzy family.</text>
</comment>
<dbReference type="PROSITE" id="PS50294">
    <property type="entry name" value="WD_REPEATS_REGION"/>
    <property type="match status" value="1"/>
</dbReference>
<evidence type="ECO:0000256" key="5">
    <source>
        <dbReference type="PROSITE-ProRule" id="PRU00221"/>
    </source>
</evidence>
<evidence type="ECO:0000256" key="2">
    <source>
        <dbReference type="ARBA" id="ARBA00022574"/>
    </source>
</evidence>
<evidence type="ECO:0000313" key="9">
    <source>
        <dbReference type="Proteomes" id="UP000242525"/>
    </source>
</evidence>